<feature type="region of interest" description="Disordered" evidence="1">
    <location>
        <begin position="220"/>
        <end position="240"/>
    </location>
</feature>
<comment type="caution">
    <text evidence="2">The sequence shown here is derived from an EMBL/GenBank/DDBJ whole genome shotgun (WGS) entry which is preliminary data.</text>
</comment>
<dbReference type="PRINTS" id="PR00021">
    <property type="entry name" value="PRORICH"/>
</dbReference>
<evidence type="ECO:0000313" key="3">
    <source>
        <dbReference type="Proteomes" id="UP001066276"/>
    </source>
</evidence>
<evidence type="ECO:0000313" key="2">
    <source>
        <dbReference type="EMBL" id="KAJ1217608.1"/>
    </source>
</evidence>
<reference evidence="2" key="1">
    <citation type="journal article" date="2022" name="bioRxiv">
        <title>Sequencing and chromosome-scale assembly of the giantPleurodeles waltlgenome.</title>
        <authorList>
            <person name="Brown T."/>
            <person name="Elewa A."/>
            <person name="Iarovenko S."/>
            <person name="Subramanian E."/>
            <person name="Araus A.J."/>
            <person name="Petzold A."/>
            <person name="Susuki M."/>
            <person name="Suzuki K.-i.T."/>
            <person name="Hayashi T."/>
            <person name="Toyoda A."/>
            <person name="Oliveira C."/>
            <person name="Osipova E."/>
            <person name="Leigh N.D."/>
            <person name="Simon A."/>
            <person name="Yun M.H."/>
        </authorList>
    </citation>
    <scope>NUCLEOTIDE SEQUENCE</scope>
    <source>
        <strain evidence="2">20211129_DDA</strain>
        <tissue evidence="2">Liver</tissue>
    </source>
</reference>
<organism evidence="2 3">
    <name type="scientific">Pleurodeles waltl</name>
    <name type="common">Iberian ribbed newt</name>
    <dbReference type="NCBI Taxonomy" id="8319"/>
    <lineage>
        <taxon>Eukaryota</taxon>
        <taxon>Metazoa</taxon>
        <taxon>Chordata</taxon>
        <taxon>Craniata</taxon>
        <taxon>Vertebrata</taxon>
        <taxon>Euteleostomi</taxon>
        <taxon>Amphibia</taxon>
        <taxon>Batrachia</taxon>
        <taxon>Caudata</taxon>
        <taxon>Salamandroidea</taxon>
        <taxon>Salamandridae</taxon>
        <taxon>Pleurodelinae</taxon>
        <taxon>Pleurodeles</taxon>
    </lineage>
</organism>
<keyword evidence="3" id="KW-1185">Reference proteome</keyword>
<feature type="region of interest" description="Disordered" evidence="1">
    <location>
        <begin position="1"/>
        <end position="136"/>
    </location>
</feature>
<feature type="compositionally biased region" description="Low complexity" evidence="1">
    <location>
        <begin position="1"/>
        <end position="19"/>
    </location>
</feature>
<evidence type="ECO:0000256" key="1">
    <source>
        <dbReference type="SAM" id="MobiDB-lite"/>
    </source>
</evidence>
<protein>
    <submittedName>
        <fullName evidence="2">Uncharacterized protein</fullName>
    </submittedName>
</protein>
<feature type="compositionally biased region" description="Pro residues" evidence="1">
    <location>
        <begin position="47"/>
        <end position="119"/>
    </location>
</feature>
<proteinExistence type="predicted"/>
<dbReference type="EMBL" id="JANPWB010000001">
    <property type="protein sequence ID" value="KAJ1217608.1"/>
    <property type="molecule type" value="Genomic_DNA"/>
</dbReference>
<name>A0AAV7WU26_PLEWA</name>
<sequence length="240" mass="24911">MVANTATCTASRTSTAIATVPASSPVGSRPRLQETSCFLPQQVLTHGPPPQTQSPAPLPPTPQPAPPPQTPQPAPPPQTPQPAPPPQTPQPAPPPQTPQPAPPPQTPQPAPPRQTPPQAPLQQTPAQVPPRQTPRQALTCLPSPVVSHPRLVVRSRTLGSFNEALLSSLLSPAGGMRSRSSVGYVAASMAYHATCISAISWHTHPGEGIVLATLHVEHSGHQAPSRTSGQIHPLPQALAG</sequence>
<dbReference type="PRINTS" id="PR01217">
    <property type="entry name" value="PRICHEXTENSN"/>
</dbReference>
<accession>A0AAV7WU26</accession>
<dbReference type="Proteomes" id="UP001066276">
    <property type="component" value="Chromosome 1_1"/>
</dbReference>
<dbReference type="AlphaFoldDB" id="A0AAV7WU26"/>
<gene>
    <name evidence="2" type="ORF">NDU88_005201</name>
</gene>
<feature type="compositionally biased region" description="Polar residues" evidence="1">
    <location>
        <begin position="33"/>
        <end position="44"/>
    </location>
</feature>